<evidence type="ECO:0000313" key="3">
    <source>
        <dbReference type="EMBL" id="GEU49156.1"/>
    </source>
</evidence>
<dbReference type="AlphaFoldDB" id="A0A6L2KLV7"/>
<dbReference type="EMBL" id="BKCJ010002515">
    <property type="protein sequence ID" value="GEU49085.1"/>
    <property type="molecule type" value="Genomic_DNA"/>
</dbReference>
<evidence type="ECO:0000256" key="1">
    <source>
        <dbReference type="SAM" id="MobiDB-lite"/>
    </source>
</evidence>
<name>A0A6L2KLV7_TANCI</name>
<evidence type="ECO:0000313" key="2">
    <source>
        <dbReference type="EMBL" id="GEU49085.1"/>
    </source>
</evidence>
<accession>A0A6L2KLV7</accession>
<gene>
    <name evidence="2" type="ORF">Tci_021063</name>
    <name evidence="3" type="ORF">Tci_021134</name>
</gene>
<protein>
    <recommendedName>
        <fullName evidence="4">Reverse transcriptase domain-containing protein</fullName>
    </recommendedName>
</protein>
<reference evidence="2" key="1">
    <citation type="journal article" date="2019" name="Sci. Rep.">
        <title>Draft genome of Tanacetum cinerariifolium, the natural source of mosquito coil.</title>
        <authorList>
            <person name="Yamashiro T."/>
            <person name="Shiraishi A."/>
            <person name="Satake H."/>
            <person name="Nakayama K."/>
        </authorList>
    </citation>
    <scope>NUCLEOTIDE SEQUENCE</scope>
</reference>
<feature type="region of interest" description="Disordered" evidence="1">
    <location>
        <begin position="286"/>
        <end position="311"/>
    </location>
</feature>
<sequence length="338" mass="39034">MSDLEDSTITYTKALPLPDYVSGLKEPEQAPPTPEFVLEPAYPEFMPPEDDVLPDKEILKRIPKRMIRILKRIQLITPPTKRMMRKRRSPHEMMLMIRRRIRTRTRRSSKLWLTLSHHYHYTVLQLGYPSYFRHLYHFCPRQRADVSEITLPPQKRLCIALGIRFKVSESSFALITRPTGGFRADNRFVGTLDNEIRRDPKRDRDIRAHARTTRLIKSKTRLSREAWVQSMDVSDTARAKVTSLENAPKRTTRSIPATTTTATTTPVTNVQLKALINQGIADALAARDANRSQNGQDSHDSRMGLRRQAPPARECTYHDFMKCKPLYFKGIEGVVELT</sequence>
<proteinExistence type="predicted"/>
<dbReference type="EMBL" id="BKCJ010002524">
    <property type="protein sequence ID" value="GEU49156.1"/>
    <property type="molecule type" value="Genomic_DNA"/>
</dbReference>
<evidence type="ECO:0008006" key="4">
    <source>
        <dbReference type="Google" id="ProtNLM"/>
    </source>
</evidence>
<organism evidence="2">
    <name type="scientific">Tanacetum cinerariifolium</name>
    <name type="common">Dalmatian daisy</name>
    <name type="synonym">Chrysanthemum cinerariifolium</name>
    <dbReference type="NCBI Taxonomy" id="118510"/>
    <lineage>
        <taxon>Eukaryota</taxon>
        <taxon>Viridiplantae</taxon>
        <taxon>Streptophyta</taxon>
        <taxon>Embryophyta</taxon>
        <taxon>Tracheophyta</taxon>
        <taxon>Spermatophyta</taxon>
        <taxon>Magnoliopsida</taxon>
        <taxon>eudicotyledons</taxon>
        <taxon>Gunneridae</taxon>
        <taxon>Pentapetalae</taxon>
        <taxon>asterids</taxon>
        <taxon>campanulids</taxon>
        <taxon>Asterales</taxon>
        <taxon>Asteraceae</taxon>
        <taxon>Asteroideae</taxon>
        <taxon>Anthemideae</taxon>
        <taxon>Anthemidinae</taxon>
        <taxon>Tanacetum</taxon>
    </lineage>
</organism>
<comment type="caution">
    <text evidence="2">The sequence shown here is derived from an EMBL/GenBank/DDBJ whole genome shotgun (WGS) entry which is preliminary data.</text>
</comment>